<name>A0A1G4J182_9SACH</name>
<dbReference type="SUPFAM" id="SSF48371">
    <property type="entry name" value="ARM repeat"/>
    <property type="match status" value="1"/>
</dbReference>
<evidence type="ECO:0000256" key="1">
    <source>
        <dbReference type="ARBA" id="ARBA00005724"/>
    </source>
</evidence>
<dbReference type="Gene3D" id="1.25.10.10">
    <property type="entry name" value="Leucine-rich Repeat Variant"/>
    <property type="match status" value="1"/>
</dbReference>
<protein>
    <submittedName>
        <fullName evidence="5">LAMI_0C02630g1_1</fullName>
    </submittedName>
</protein>
<dbReference type="InterPro" id="IPR019414">
    <property type="entry name" value="Rtp1_C2"/>
</dbReference>
<evidence type="ECO:0000313" key="6">
    <source>
        <dbReference type="Proteomes" id="UP000191024"/>
    </source>
</evidence>
<evidence type="ECO:0000259" key="4">
    <source>
        <dbReference type="Pfam" id="PF10363"/>
    </source>
</evidence>
<dbReference type="PANTHER" id="PTHR20959">
    <property type="entry name" value="TRANSPORT AND GOLGI ORGANIZATION PROTEIN 6 FAMILY MEMBER"/>
    <property type="match status" value="1"/>
</dbReference>
<dbReference type="OrthoDB" id="39591at2759"/>
<dbReference type="AlphaFoldDB" id="A0A1G4J182"/>
<dbReference type="GO" id="GO:0009306">
    <property type="term" value="P:protein secretion"/>
    <property type="evidence" value="ECO:0007669"/>
    <property type="project" value="TreeGrafter"/>
</dbReference>
<feature type="domain" description="RNA polymerase II assembly factor Rtp1 C-terminal" evidence="3">
    <location>
        <begin position="997"/>
        <end position="1026"/>
    </location>
</feature>
<reference evidence="6" key="1">
    <citation type="submission" date="2016-03" db="EMBL/GenBank/DDBJ databases">
        <authorList>
            <person name="Devillers H."/>
        </authorList>
    </citation>
    <scope>NUCLEOTIDE SEQUENCE [LARGE SCALE GENOMIC DNA]</scope>
</reference>
<evidence type="ECO:0000256" key="2">
    <source>
        <dbReference type="SAM" id="MobiDB-lite"/>
    </source>
</evidence>
<dbReference type="Proteomes" id="UP000191024">
    <property type="component" value="Chromosome C"/>
</dbReference>
<feature type="region of interest" description="Disordered" evidence="2">
    <location>
        <begin position="664"/>
        <end position="695"/>
    </location>
</feature>
<dbReference type="InterPro" id="IPR016024">
    <property type="entry name" value="ARM-type_fold"/>
</dbReference>
<evidence type="ECO:0000313" key="5">
    <source>
        <dbReference type="EMBL" id="SCU83279.1"/>
    </source>
</evidence>
<dbReference type="InterPro" id="IPR019451">
    <property type="entry name" value="Rtp1_C1"/>
</dbReference>
<feature type="domain" description="RNA polymerase II assembly factor Rtp1 C-terminal" evidence="4">
    <location>
        <begin position="782"/>
        <end position="891"/>
    </location>
</feature>
<keyword evidence="6" id="KW-1185">Reference proteome</keyword>
<dbReference type="PANTHER" id="PTHR20959:SF1">
    <property type="entry name" value="TRANSPORT AND GOLGI ORGANIZATION PROTEIN 6 HOMOLOG"/>
    <property type="match status" value="1"/>
</dbReference>
<sequence>MTTASTDYQDLKIKLNRPTFSTRGPLFFWEKSPERVNFRLLSICPWNPDNSSLKTVTKEHCCGVGSKDKMSNGNNKNAKSIGEILNKEPDFVKNSPLDRFFEDFKCKFVNRITYNGDVPVYEEVGCTNYLEFGKLCLKYLETLASVASSGAADRLNHKDASQLIPISLNDMKYFDLLLNLIVVHCFTANLPANVGIPIDQRRFDALGKTDHKFDIPAGHTADLEMLALSCDTVYGILVSSSIQENIVSKLMLKGTGFTDVVTAAIALQCLGSQSERYTEMIDILENLVETYQLFSLYTLLLNTSSEPRFRQVLLSRLTVLSMVRKDGISSLVDFVVGIREEEEIDMAKYDRVAHILVSKPKSIKNVAYFSAIFAQIYDCLVDFNKPVLTSCINNAITIFYLKNKRIPLDFLFKRIFRVLYNTRNKAFSSKELNDTINVLISLSKNTSFDLLSEIISPTHGSFFQALWGYALFLRKHQRLQPGPQSNGTEAKPYYMVILSLIKSYALVSEENRALNCIMDHLVAFEHDEWGYAIDFETQLPYMYSKNKEVTNLKPLTKDDRIMKLQEMFSDIDLGIEMFMQLTRLFNDHRLTKKVFLCTTERWVRGNQLARQSHTDEDDIQSNLTALIDLKILEKMNEVFKADILKDPKDLLALIDELLDLKPEEVSTFSSPGEDSDDEENSDDEDGYVASDDESSRVFHRNVPSASVTLFELLGAVLHSTPKMELLRCQGQLKSISQKLSQMEDRSHTQHLMDQINSLLQDSTGNSIPFEDLDRFDADTELLQKANSYLNDSIAPVRAQGLYLLRSLIYKKSGLLDAKSVLDLHMRQLQDPDPFIYLNAIKGLTLLCEMCPEISESYLTTFYRNCSGEASLEDILKVGEVLTHRVTTLGELFGGQFGHQLVSACLEKVRQHGQTDDRLRMSAMSLLGACVRNNVLAVRRHINDMLGCCFGILRLEKANQTKTQASEIMRRSAVHLIHDLVVSSDLSILARPYDVTTLLTLLKNVAQQDNDYLVCEDAASVIKLLEAERVAEVSRTFTVSSKDMSIVNQLRL</sequence>
<dbReference type="Pfam" id="PF10363">
    <property type="entry name" value="RTP1_C1"/>
    <property type="match status" value="1"/>
</dbReference>
<feature type="compositionally biased region" description="Acidic residues" evidence="2">
    <location>
        <begin position="673"/>
        <end position="692"/>
    </location>
</feature>
<accession>A0A1G4J182</accession>
<dbReference type="InterPro" id="IPR011989">
    <property type="entry name" value="ARM-like"/>
</dbReference>
<dbReference type="Pfam" id="PF10304">
    <property type="entry name" value="RTP1_C2"/>
    <property type="match status" value="1"/>
</dbReference>
<organism evidence="5 6">
    <name type="scientific">Lachancea mirantina</name>
    <dbReference type="NCBI Taxonomy" id="1230905"/>
    <lineage>
        <taxon>Eukaryota</taxon>
        <taxon>Fungi</taxon>
        <taxon>Dikarya</taxon>
        <taxon>Ascomycota</taxon>
        <taxon>Saccharomycotina</taxon>
        <taxon>Saccharomycetes</taxon>
        <taxon>Saccharomycetales</taxon>
        <taxon>Saccharomycetaceae</taxon>
        <taxon>Lachancea</taxon>
    </lineage>
</organism>
<comment type="similarity">
    <text evidence="1">Belongs to the Tango6 family.</text>
</comment>
<dbReference type="EMBL" id="LT598466">
    <property type="protein sequence ID" value="SCU83279.1"/>
    <property type="molecule type" value="Genomic_DNA"/>
</dbReference>
<dbReference type="InterPro" id="IPR039600">
    <property type="entry name" value="TANGO6/Rtp1"/>
</dbReference>
<evidence type="ECO:0000259" key="3">
    <source>
        <dbReference type="Pfam" id="PF10304"/>
    </source>
</evidence>
<proteinExistence type="inferred from homology"/>
<gene>
    <name evidence="5" type="ORF">LAMI_0C02630G</name>
</gene>